<evidence type="ECO:0000256" key="1">
    <source>
        <dbReference type="SAM" id="MobiDB-lite"/>
    </source>
</evidence>
<evidence type="ECO:0000313" key="3">
    <source>
        <dbReference type="Proteomes" id="UP001199106"/>
    </source>
</evidence>
<sequence>MPASLRNLSPFKGKPLWEPDDEEWEDLNATHISSTYKASFKDPAQYVPRKTTNASALSRFSSTITSFLPPCPTKLAAEARLREEEELRDKLEELHNTYYSDPDGDLHDTIMASVHIPTSRYFQLDRAGCFAAPRVPHVIDLERYFNTQDALVGAAYPRLSDAVATILSHTDRECVEAFLDPRIKEFVYRREVDGSVAGNTLVVRRVGNGVIAGSYRNLGFSLSWTLYVKALFSATGLWYETYASPVAGTSPIVNGVPMWDIFLPVNTAFPFPASSLALPPSSLPAFEAPESSLPLEISPRKIVLATPHSPTKEAQQAERDSEEENNTISPTDERFMLYQSRALARYLLRDIWIRFEGRYECKATWEADGVVKSVRLKKALVGFAGEDDDDEMF</sequence>
<evidence type="ECO:0000313" key="2">
    <source>
        <dbReference type="EMBL" id="KAG9192935.1"/>
    </source>
</evidence>
<name>A0AAD4IE49_9PLEO</name>
<comment type="caution">
    <text evidence="2">The sequence shown here is derived from an EMBL/GenBank/DDBJ whole genome shotgun (WGS) entry which is preliminary data.</text>
</comment>
<feature type="region of interest" description="Disordered" evidence="1">
    <location>
        <begin position="309"/>
        <end position="330"/>
    </location>
</feature>
<organism evidence="2 3">
    <name type="scientific">Alternaria panax</name>
    <dbReference type="NCBI Taxonomy" id="48097"/>
    <lineage>
        <taxon>Eukaryota</taxon>
        <taxon>Fungi</taxon>
        <taxon>Dikarya</taxon>
        <taxon>Ascomycota</taxon>
        <taxon>Pezizomycotina</taxon>
        <taxon>Dothideomycetes</taxon>
        <taxon>Pleosporomycetidae</taxon>
        <taxon>Pleosporales</taxon>
        <taxon>Pleosporineae</taxon>
        <taxon>Pleosporaceae</taxon>
        <taxon>Alternaria</taxon>
        <taxon>Alternaria sect. Panax</taxon>
    </lineage>
</organism>
<keyword evidence="3" id="KW-1185">Reference proteome</keyword>
<dbReference type="Proteomes" id="UP001199106">
    <property type="component" value="Unassembled WGS sequence"/>
</dbReference>
<reference evidence="2" key="1">
    <citation type="submission" date="2021-07" db="EMBL/GenBank/DDBJ databases">
        <title>Genome Resource of American Ginseng Black Spot Pathogen Alternaria panax.</title>
        <authorList>
            <person name="Qiu C."/>
            <person name="Wang W."/>
            <person name="Liu Z."/>
        </authorList>
    </citation>
    <scope>NUCLEOTIDE SEQUENCE</scope>
    <source>
        <strain evidence="2">BNCC115425</strain>
    </source>
</reference>
<protein>
    <submittedName>
        <fullName evidence="2">Uncharacterized protein</fullName>
    </submittedName>
</protein>
<gene>
    <name evidence="2" type="ORF">G6011_11669</name>
</gene>
<accession>A0AAD4IE49</accession>
<proteinExistence type="predicted"/>
<dbReference type="AlphaFoldDB" id="A0AAD4IE49"/>
<dbReference type="EMBL" id="JAANER010000003">
    <property type="protein sequence ID" value="KAG9192935.1"/>
    <property type="molecule type" value="Genomic_DNA"/>
</dbReference>